<gene>
    <name evidence="2" type="ORF">LDC_2053</name>
</gene>
<reference evidence="2" key="2">
    <citation type="journal article" date="2011" name="Microb. Ecol.">
        <title>Taxonomic and Functional Metagenomic Profiling of the Microbial Community in the Anoxic Sediment of a Sub-saline Shallow Lake (Laguna de Carrizo, Central Spain).</title>
        <authorList>
            <person name="Ferrer M."/>
            <person name="Guazzaroni M.E."/>
            <person name="Richter M."/>
            <person name="Garcia-Salamanca A."/>
            <person name="Yarza P."/>
            <person name="Suarez-Suarez A."/>
            <person name="Solano J."/>
            <person name="Alcaide M."/>
            <person name="van Dillewijn P."/>
            <person name="Molina-Henares M.A."/>
            <person name="Lopez-Cortes N."/>
            <person name="Al-Ramahi Y."/>
            <person name="Guerrero C."/>
            <person name="Acosta A."/>
            <person name="de Eugenio L.I."/>
            <person name="Martinez V."/>
            <person name="Marques S."/>
            <person name="Rojo F."/>
            <person name="Santero E."/>
            <person name="Genilloud O."/>
            <person name="Perez-Perez J."/>
            <person name="Rossello-Mora R."/>
            <person name="Ramos J.L."/>
        </authorList>
    </citation>
    <scope>NUCLEOTIDE SEQUENCE</scope>
</reference>
<feature type="non-terminal residue" evidence="2">
    <location>
        <position position="1"/>
    </location>
</feature>
<organism evidence="2">
    <name type="scientific">sediment metagenome</name>
    <dbReference type="NCBI Taxonomy" id="749907"/>
    <lineage>
        <taxon>unclassified sequences</taxon>
        <taxon>metagenomes</taxon>
        <taxon>ecological metagenomes</taxon>
    </lineage>
</organism>
<dbReference type="GO" id="GO:0003677">
    <property type="term" value="F:DNA binding"/>
    <property type="evidence" value="ECO:0007669"/>
    <property type="project" value="InterPro"/>
</dbReference>
<name>D9PKI6_9ZZZZ</name>
<evidence type="ECO:0000313" key="2">
    <source>
        <dbReference type="EMBL" id="EFK95930.1"/>
    </source>
</evidence>
<dbReference type="EMBL" id="ADZX01000611">
    <property type="protein sequence ID" value="EFK95930.1"/>
    <property type="molecule type" value="Genomic_DNA"/>
</dbReference>
<dbReference type="GO" id="GO:0015074">
    <property type="term" value="P:DNA integration"/>
    <property type="evidence" value="ECO:0007669"/>
    <property type="project" value="InterPro"/>
</dbReference>
<proteinExistence type="predicted"/>
<dbReference type="GO" id="GO:0006310">
    <property type="term" value="P:DNA recombination"/>
    <property type="evidence" value="ECO:0007669"/>
    <property type="project" value="UniProtKB-KW"/>
</dbReference>
<keyword evidence="1" id="KW-0233">DNA recombination</keyword>
<dbReference type="InterPro" id="IPR011010">
    <property type="entry name" value="DNA_brk_join_enz"/>
</dbReference>
<evidence type="ECO:0000256" key="1">
    <source>
        <dbReference type="ARBA" id="ARBA00023172"/>
    </source>
</evidence>
<dbReference type="Gene3D" id="1.10.443.10">
    <property type="entry name" value="Intergrase catalytic core"/>
    <property type="match status" value="1"/>
</dbReference>
<dbReference type="AlphaFoldDB" id="D9PKI6"/>
<reference evidence="2" key="1">
    <citation type="submission" date="2010-07" db="EMBL/GenBank/DDBJ databases">
        <authorList>
            <consortium name="CONSOLIDER consortium CSD2007-00005"/>
            <person name="Guazzaroni M.-E."/>
            <person name="Richter M."/>
            <person name="Garcia-Salamanca A."/>
            <person name="Yarza P."/>
            <person name="Ferrer M."/>
        </authorList>
    </citation>
    <scope>NUCLEOTIDE SEQUENCE</scope>
</reference>
<sequence>ARRRNDLCSVQAYPHFFLSDQGKPLTDCMVRWTFVKLSRQIRIRGPAASFGPRLHDLRHRFAVRTMLTWYRAGVDVEARMPVLSTYLGHTHVTDTYWYLSAAPELMALTAARLEKRWEVSQ</sequence>
<comment type="caution">
    <text evidence="2">The sequence shown here is derived from an EMBL/GenBank/DDBJ whole genome shotgun (WGS) entry which is preliminary data.</text>
</comment>
<dbReference type="InterPro" id="IPR013762">
    <property type="entry name" value="Integrase-like_cat_sf"/>
</dbReference>
<accession>D9PKI6</accession>
<dbReference type="SUPFAM" id="SSF56349">
    <property type="entry name" value="DNA breaking-rejoining enzymes"/>
    <property type="match status" value="1"/>
</dbReference>
<protein>
    <submittedName>
        <fullName evidence="2">Phage integrase family protein</fullName>
    </submittedName>
</protein>